<feature type="compositionally biased region" description="Basic residues" evidence="1">
    <location>
        <begin position="1"/>
        <end position="11"/>
    </location>
</feature>
<sequence length="142" mass="15969">MKRRASLHRGRPLPASALITASPQEDRDRQREAQLNAVFHETPKLEWTLHTGQINDLLYAIEHGTAPLVDGLQGKRSLELITAIYKSAVTRCVVSLPIQRDDPFYRTAGPTPSPPVFMKNPQASPTSAKSVRFPWAKIWMKE</sequence>
<proteinExistence type="predicted"/>
<dbReference type="Gene3D" id="3.30.360.10">
    <property type="entry name" value="Dihydrodipicolinate Reductase, domain 2"/>
    <property type="match status" value="1"/>
</dbReference>
<feature type="region of interest" description="Disordered" evidence="1">
    <location>
        <begin position="1"/>
        <end position="29"/>
    </location>
</feature>
<reference evidence="2 3" key="1">
    <citation type="submission" date="2018-06" db="EMBL/GenBank/DDBJ databases">
        <authorList>
            <consortium name="Pathogen Informatics"/>
            <person name="Doyle S."/>
        </authorList>
    </citation>
    <scope>NUCLEOTIDE SEQUENCE [LARGE SCALE GENOMIC DNA]</scope>
    <source>
        <strain evidence="2 3">NCTC10005</strain>
    </source>
</reference>
<evidence type="ECO:0000313" key="3">
    <source>
        <dbReference type="Proteomes" id="UP000255106"/>
    </source>
</evidence>
<gene>
    <name evidence="2" type="primary">gfo_2</name>
    <name evidence="2" type="ORF">NCTC10005_07456</name>
</gene>
<evidence type="ECO:0000313" key="2">
    <source>
        <dbReference type="EMBL" id="STQ14592.1"/>
    </source>
</evidence>
<dbReference type="Proteomes" id="UP000255106">
    <property type="component" value="Unassembled WGS sequence"/>
</dbReference>
<dbReference type="AlphaFoldDB" id="A0A377M888"/>
<organism evidence="2 3">
    <name type="scientific">Enterobacter cloacae</name>
    <dbReference type="NCBI Taxonomy" id="550"/>
    <lineage>
        <taxon>Bacteria</taxon>
        <taxon>Pseudomonadati</taxon>
        <taxon>Pseudomonadota</taxon>
        <taxon>Gammaproteobacteria</taxon>
        <taxon>Enterobacterales</taxon>
        <taxon>Enterobacteriaceae</taxon>
        <taxon>Enterobacter</taxon>
        <taxon>Enterobacter cloacae complex</taxon>
    </lineage>
</organism>
<evidence type="ECO:0000256" key="1">
    <source>
        <dbReference type="SAM" id="MobiDB-lite"/>
    </source>
</evidence>
<dbReference type="EMBL" id="UGJB01000004">
    <property type="protein sequence ID" value="STQ14592.1"/>
    <property type="molecule type" value="Genomic_DNA"/>
</dbReference>
<protein>
    <submittedName>
        <fullName evidence="2">Glucose--fructose oxidoreductase</fullName>
    </submittedName>
</protein>
<name>A0A377M888_ENTCL</name>
<accession>A0A377M888</accession>